<reference evidence="9" key="1">
    <citation type="submission" date="2020-01" db="EMBL/GenBank/DDBJ databases">
        <title>Draft genome sequence of the Termite Coptotermes fromosanus.</title>
        <authorList>
            <person name="Itakura S."/>
            <person name="Yosikawa Y."/>
            <person name="Umezawa K."/>
        </authorList>
    </citation>
    <scope>NUCLEOTIDE SEQUENCE [LARGE SCALE GENOMIC DNA]</scope>
</reference>
<evidence type="ECO:0000313" key="8">
    <source>
        <dbReference type="EMBL" id="GFG35478.1"/>
    </source>
</evidence>
<dbReference type="InterPro" id="IPR001199">
    <property type="entry name" value="Cyt_B5-like_heme/steroid-bd"/>
</dbReference>
<dbReference type="Gene3D" id="3.10.120.10">
    <property type="entry name" value="Cytochrome b5-like heme/steroid binding domain"/>
    <property type="match status" value="1"/>
</dbReference>
<keyword evidence="3 6" id="KW-0408">Iron</keyword>
<dbReference type="SUPFAM" id="SSF55856">
    <property type="entry name" value="Cytochrome b5-like heme/steroid binding domain"/>
    <property type="match status" value="1"/>
</dbReference>
<keyword evidence="6" id="KW-0472">Membrane</keyword>
<dbReference type="InterPro" id="IPR005804">
    <property type="entry name" value="FA_desaturase_dom"/>
</dbReference>
<keyword evidence="9" id="KW-1185">Reference proteome</keyword>
<dbReference type="GO" id="GO:0020037">
    <property type="term" value="F:heme binding"/>
    <property type="evidence" value="ECO:0007669"/>
    <property type="project" value="UniProtKB-UniRule"/>
</dbReference>
<comment type="caution">
    <text evidence="6">Lacks conserved residue(s) required for the propagation of feature annotation.</text>
</comment>
<feature type="domain" description="Cytochrome b5 heme-binding" evidence="7">
    <location>
        <begin position="21"/>
        <end position="96"/>
    </location>
</feature>
<feature type="transmembrane region" description="Helical" evidence="6">
    <location>
        <begin position="163"/>
        <end position="182"/>
    </location>
</feature>
<protein>
    <recommendedName>
        <fullName evidence="5">Cytochrome b5-related protein</fullName>
    </recommendedName>
</protein>
<evidence type="ECO:0000256" key="5">
    <source>
        <dbReference type="ARBA" id="ARBA00073492"/>
    </source>
</evidence>
<dbReference type="InterPro" id="IPR018506">
    <property type="entry name" value="Cyt_B5_heme-BS"/>
</dbReference>
<evidence type="ECO:0000256" key="6">
    <source>
        <dbReference type="RuleBase" id="RU362121"/>
    </source>
</evidence>
<evidence type="ECO:0000256" key="4">
    <source>
        <dbReference type="ARBA" id="ARBA00055674"/>
    </source>
</evidence>
<dbReference type="Proteomes" id="UP000502823">
    <property type="component" value="Unassembled WGS sequence"/>
</dbReference>
<dbReference type="FunCoup" id="A0A6L2PY44">
    <property type="interactions" value="491"/>
</dbReference>
<dbReference type="InParanoid" id="A0A6L2PY44"/>
<dbReference type="PANTHER" id="PTHR16740:SF1">
    <property type="entry name" value="CYTOCHROME B5-RELATED PROTEIN-RELATED"/>
    <property type="match status" value="1"/>
</dbReference>
<dbReference type="GO" id="GO:0046872">
    <property type="term" value="F:metal ion binding"/>
    <property type="evidence" value="ECO:0007669"/>
    <property type="project" value="UniProtKB-UniRule"/>
</dbReference>
<dbReference type="PROSITE" id="PS00191">
    <property type="entry name" value="CYTOCHROME_B5_1"/>
    <property type="match status" value="1"/>
</dbReference>
<accession>A0A6L2PY44</accession>
<evidence type="ECO:0000256" key="2">
    <source>
        <dbReference type="ARBA" id="ARBA00022723"/>
    </source>
</evidence>
<dbReference type="InterPro" id="IPR036400">
    <property type="entry name" value="Cyt_B5-like_heme/steroid_sf"/>
</dbReference>
<dbReference type="PANTHER" id="PTHR16740">
    <property type="entry name" value="CYTOCHROME B5-RELATED PROTEIN-RELATED"/>
    <property type="match status" value="1"/>
</dbReference>
<dbReference type="SMART" id="SM01117">
    <property type="entry name" value="Cyt-b5"/>
    <property type="match status" value="1"/>
</dbReference>
<keyword evidence="2 6" id="KW-0479">Metal-binding</keyword>
<dbReference type="OrthoDB" id="260519at2759"/>
<dbReference type="GO" id="GO:0006629">
    <property type="term" value="P:lipid metabolic process"/>
    <property type="evidence" value="ECO:0007669"/>
    <property type="project" value="InterPro"/>
</dbReference>
<dbReference type="EMBL" id="BLKM01012061">
    <property type="protein sequence ID" value="GFG35478.1"/>
    <property type="molecule type" value="Genomic_DNA"/>
</dbReference>
<comment type="similarity">
    <text evidence="6">Belongs to the cytochrome b5 family.</text>
</comment>
<dbReference type="InterPro" id="IPR053100">
    <property type="entry name" value="Cytochrome_b5-related"/>
</dbReference>
<comment type="function">
    <text evidence="4">May play a role in muscle cell metabolism.</text>
</comment>
<comment type="caution">
    <text evidence="8">The sequence shown here is derived from an EMBL/GenBank/DDBJ whole genome shotgun (WGS) entry which is preliminary data.</text>
</comment>
<organism evidence="8 9">
    <name type="scientific">Coptotermes formosanus</name>
    <name type="common">Formosan subterranean termite</name>
    <dbReference type="NCBI Taxonomy" id="36987"/>
    <lineage>
        <taxon>Eukaryota</taxon>
        <taxon>Metazoa</taxon>
        <taxon>Ecdysozoa</taxon>
        <taxon>Arthropoda</taxon>
        <taxon>Hexapoda</taxon>
        <taxon>Insecta</taxon>
        <taxon>Pterygota</taxon>
        <taxon>Neoptera</taxon>
        <taxon>Polyneoptera</taxon>
        <taxon>Dictyoptera</taxon>
        <taxon>Blattodea</taxon>
        <taxon>Blattoidea</taxon>
        <taxon>Termitoidae</taxon>
        <taxon>Rhinotermitidae</taxon>
        <taxon>Coptotermes</taxon>
    </lineage>
</organism>
<keyword evidence="6" id="KW-0812">Transmembrane</keyword>
<dbReference type="AlphaFoldDB" id="A0A6L2PY44"/>
<name>A0A6L2PY44_COPFO</name>
<feature type="transmembrane region" description="Helical" evidence="6">
    <location>
        <begin position="139"/>
        <end position="157"/>
    </location>
</feature>
<evidence type="ECO:0000256" key="3">
    <source>
        <dbReference type="ARBA" id="ARBA00023004"/>
    </source>
</evidence>
<evidence type="ECO:0000256" key="1">
    <source>
        <dbReference type="ARBA" id="ARBA00022617"/>
    </source>
</evidence>
<evidence type="ECO:0000259" key="7">
    <source>
        <dbReference type="PROSITE" id="PS50255"/>
    </source>
</evidence>
<sequence>MAPRSDVERFPLWWSPMLRETPPKSAELFLKDKQRDDGAEGLWRVHDGLYDLSSFVDNHPGGSEWLRLTKGTDVTEAFEAHHVTPAAAHMLKHFYVRPACTPRNSPYTFHEDGFFRTLQRRARAALAGVPRGPNFSSALIADLLALGSVAFSVLAATTSSYSVGAFAGFLLALNVVTAHNFLHQKDNFRMYYFNLSFMSFRDWRVGHAMSHHLFPNSLLDLDISMFAPLFQFLPDPSKTWWGRLWPVAKGKIDALRMDDAIPLVIPLSMLAFAGASRGDAFFMWMWVTASSSLFFHVIAFNGAHHHPEIFHEGDAPRRDRDWGLAQLDTVRERPAVNSSLFAALTNFGYHGLHHLFPAVDHSRLPLLYPALKKTCEEFRVSFAEYSLLEMYKGQFLQIARNTPNLIPPGQIDDGEATRRA</sequence>
<dbReference type="Pfam" id="PF00173">
    <property type="entry name" value="Cyt-b5"/>
    <property type="match status" value="1"/>
</dbReference>
<proteinExistence type="inferred from homology"/>
<feature type="transmembrane region" description="Helical" evidence="6">
    <location>
        <begin position="281"/>
        <end position="300"/>
    </location>
</feature>
<gene>
    <name evidence="8" type="ORF">Cfor_00546</name>
</gene>
<evidence type="ECO:0000313" key="9">
    <source>
        <dbReference type="Proteomes" id="UP000502823"/>
    </source>
</evidence>
<dbReference type="FunFam" id="3.10.120.10:FF:000020">
    <property type="entry name" value="Cytochrome b5-related protein"/>
    <property type="match status" value="1"/>
</dbReference>
<keyword evidence="1 6" id="KW-0349">Heme</keyword>
<keyword evidence="6" id="KW-1133">Transmembrane helix</keyword>
<dbReference type="PROSITE" id="PS50255">
    <property type="entry name" value="CYTOCHROME_B5_2"/>
    <property type="match status" value="1"/>
</dbReference>
<dbReference type="Pfam" id="PF00487">
    <property type="entry name" value="FA_desaturase"/>
    <property type="match status" value="1"/>
</dbReference>